<dbReference type="GO" id="GO:0004553">
    <property type="term" value="F:hydrolase activity, hydrolyzing O-glycosyl compounds"/>
    <property type="evidence" value="ECO:0007669"/>
    <property type="project" value="InterPro"/>
</dbReference>
<comment type="caution">
    <text evidence="2">The sequence shown here is derived from an EMBL/GenBank/DDBJ whole genome shotgun (WGS) entry which is preliminary data.</text>
</comment>
<dbReference type="Gene3D" id="3.20.20.80">
    <property type="entry name" value="Glycosidases"/>
    <property type="match status" value="1"/>
</dbReference>
<dbReference type="KEGG" id="tng:GSTEN00002513G001"/>
<organism evidence="2">
    <name type="scientific">Tetraodon nigroviridis</name>
    <name type="common">Spotted green pufferfish</name>
    <name type="synonym">Chelonodon nigroviridis</name>
    <dbReference type="NCBI Taxonomy" id="99883"/>
    <lineage>
        <taxon>Eukaryota</taxon>
        <taxon>Metazoa</taxon>
        <taxon>Chordata</taxon>
        <taxon>Craniata</taxon>
        <taxon>Vertebrata</taxon>
        <taxon>Euteleostomi</taxon>
        <taxon>Actinopterygii</taxon>
        <taxon>Neopterygii</taxon>
        <taxon>Teleostei</taxon>
        <taxon>Neoteleostei</taxon>
        <taxon>Acanthomorphata</taxon>
        <taxon>Eupercaria</taxon>
        <taxon>Tetraodontiformes</taxon>
        <taxon>Tetradontoidea</taxon>
        <taxon>Tetraodontidae</taxon>
        <taxon>Tetraodon</taxon>
    </lineage>
</organism>
<sequence length="211" mass="24261">GRSSAGFSWGAGSSAYQTEGAWNTDGKGLSIWDAFAHKKGKIHANDTGDFSCEGYHRFKDDVSLMKDMKLNHYRFSISWPRILPTGVKSRSPFSKIPSQNSVKRNDFTAATPRKRRCWLKEPRSPCHLSGEQINEKGIRYYSDLIDLLLENQIAPMVTLYHWDLPQVLQERHGGWQNISTAEHFHDFADLCFQRFGSRVKHWITFNNPWVG</sequence>
<reference evidence="2" key="1">
    <citation type="journal article" date="2004" name="Nature">
        <title>Genome duplication in the teleost fish Tetraodon nigroviridis reveals the early vertebrate proto-karyotype.</title>
        <authorList>
            <person name="Jaillon O."/>
            <person name="Aury J.-M."/>
            <person name="Brunet F."/>
            <person name="Petit J.-L."/>
            <person name="Stange-Thomann N."/>
            <person name="Mauceli E."/>
            <person name="Bouneau L."/>
            <person name="Fischer C."/>
            <person name="Ozouf-Costaz C."/>
            <person name="Bernot A."/>
            <person name="Nicaud S."/>
            <person name="Jaffe D."/>
            <person name="Fisher S."/>
            <person name="Lutfalla G."/>
            <person name="Dossat C."/>
            <person name="Segurens B."/>
            <person name="Dasilva C."/>
            <person name="Salanoubat M."/>
            <person name="Levy M."/>
            <person name="Boudet N."/>
            <person name="Castellano S."/>
            <person name="Anthouard V."/>
            <person name="Jubin C."/>
            <person name="Castelli V."/>
            <person name="Katinka M."/>
            <person name="Vacherie B."/>
            <person name="Biemont C."/>
            <person name="Skalli Z."/>
            <person name="Cattolico L."/>
            <person name="Poulain J."/>
            <person name="De Berardinis V."/>
            <person name="Cruaud C."/>
            <person name="Duprat S."/>
            <person name="Brottier P."/>
            <person name="Coutanceau J.-P."/>
            <person name="Gouzy J."/>
            <person name="Parra G."/>
            <person name="Lardier G."/>
            <person name="Chapple C."/>
            <person name="McKernan K.J."/>
            <person name="McEwan P."/>
            <person name="Bosak S."/>
            <person name="Kellis M."/>
            <person name="Volff J.-N."/>
            <person name="Guigo R."/>
            <person name="Zody M.C."/>
            <person name="Mesirov J."/>
            <person name="Lindblad-Toh K."/>
            <person name="Birren B."/>
            <person name="Nusbaum C."/>
            <person name="Kahn D."/>
            <person name="Robinson-Rechavi M."/>
            <person name="Laudet V."/>
            <person name="Schachter V."/>
            <person name="Quetier F."/>
            <person name="Saurin W."/>
            <person name="Scarpelli C."/>
            <person name="Wincker P."/>
            <person name="Lander E.S."/>
            <person name="Weissenbach J."/>
            <person name="Roest Crollius H."/>
        </authorList>
    </citation>
    <scope>NUCLEOTIDE SEQUENCE [LARGE SCALE GENOMIC DNA]</scope>
</reference>
<dbReference type="Pfam" id="PF00232">
    <property type="entry name" value="Glyco_hydro_1"/>
    <property type="match status" value="2"/>
</dbReference>
<evidence type="ECO:0000313" key="2">
    <source>
        <dbReference type="EMBL" id="CAF88870.1"/>
    </source>
</evidence>
<name>Q4TE12_TETNG</name>
<accession>Q4TE12</accession>
<dbReference type="PANTHER" id="PTHR10353:SF336">
    <property type="entry name" value="LACTASE-LIKE PROTEIN"/>
    <property type="match status" value="1"/>
</dbReference>
<feature type="non-terminal residue" evidence="2">
    <location>
        <position position="211"/>
    </location>
</feature>
<dbReference type="EMBL" id="CAAE01005884">
    <property type="protein sequence ID" value="CAF88870.1"/>
    <property type="molecule type" value="Genomic_DNA"/>
</dbReference>
<proteinExistence type="inferred from homology"/>
<dbReference type="AlphaFoldDB" id="Q4TE12"/>
<comment type="similarity">
    <text evidence="1">Belongs to the glycosyl hydrolase 1 family.</text>
</comment>
<dbReference type="PROSITE" id="PS00653">
    <property type="entry name" value="GLYCOSYL_HYDROL_F1_2"/>
    <property type="match status" value="1"/>
</dbReference>
<dbReference type="SUPFAM" id="SSF51445">
    <property type="entry name" value="(Trans)glycosidases"/>
    <property type="match status" value="1"/>
</dbReference>
<reference evidence="2" key="2">
    <citation type="submission" date="2004-02" db="EMBL/GenBank/DDBJ databases">
        <authorList>
            <consortium name="Genoscope"/>
            <consortium name="Whitehead Institute Centre for Genome Research"/>
        </authorList>
    </citation>
    <scope>NUCLEOTIDE SEQUENCE</scope>
</reference>
<evidence type="ECO:0000256" key="1">
    <source>
        <dbReference type="RuleBase" id="RU003690"/>
    </source>
</evidence>
<feature type="non-terminal residue" evidence="2">
    <location>
        <position position="1"/>
    </location>
</feature>
<dbReference type="InterPro" id="IPR017853">
    <property type="entry name" value="GH"/>
</dbReference>
<dbReference type="OrthoDB" id="65569at2759"/>
<dbReference type="InterPro" id="IPR033132">
    <property type="entry name" value="GH_1_N_CS"/>
</dbReference>
<protein>
    <submittedName>
        <fullName evidence="2">(spotted green pufferfish) hypothetical protein</fullName>
    </submittedName>
</protein>
<dbReference type="InterPro" id="IPR001360">
    <property type="entry name" value="Glyco_hydro_1"/>
</dbReference>
<dbReference type="GO" id="GO:0005975">
    <property type="term" value="P:carbohydrate metabolic process"/>
    <property type="evidence" value="ECO:0007669"/>
    <property type="project" value="InterPro"/>
</dbReference>
<gene>
    <name evidence="2" type="ORF">GSTENG00002513001</name>
</gene>
<dbReference type="PANTHER" id="PTHR10353">
    <property type="entry name" value="GLYCOSYL HYDROLASE"/>
    <property type="match status" value="1"/>
</dbReference>